<comment type="caution">
    <text evidence="4">The sequence shown here is derived from an EMBL/GenBank/DDBJ whole genome shotgun (WGS) entry which is preliminary data.</text>
</comment>
<dbReference type="GO" id="GO:0016787">
    <property type="term" value="F:hydrolase activity"/>
    <property type="evidence" value="ECO:0007669"/>
    <property type="project" value="UniProtKB-KW"/>
</dbReference>
<evidence type="ECO:0000256" key="2">
    <source>
        <dbReference type="ARBA" id="ARBA00022801"/>
    </source>
</evidence>
<evidence type="ECO:0000256" key="1">
    <source>
        <dbReference type="ARBA" id="ARBA00008645"/>
    </source>
</evidence>
<organism evidence="4 5">
    <name type="scientific">Canavalia gladiata</name>
    <name type="common">Sword bean</name>
    <name type="synonym">Dolichos gladiatus</name>
    <dbReference type="NCBI Taxonomy" id="3824"/>
    <lineage>
        <taxon>Eukaryota</taxon>
        <taxon>Viridiplantae</taxon>
        <taxon>Streptophyta</taxon>
        <taxon>Embryophyta</taxon>
        <taxon>Tracheophyta</taxon>
        <taxon>Spermatophyta</taxon>
        <taxon>Magnoliopsida</taxon>
        <taxon>eudicotyledons</taxon>
        <taxon>Gunneridae</taxon>
        <taxon>Pentapetalae</taxon>
        <taxon>rosids</taxon>
        <taxon>fabids</taxon>
        <taxon>Fabales</taxon>
        <taxon>Fabaceae</taxon>
        <taxon>Papilionoideae</taxon>
        <taxon>50 kb inversion clade</taxon>
        <taxon>NPAAA clade</taxon>
        <taxon>indigoferoid/millettioid clade</taxon>
        <taxon>Phaseoleae</taxon>
        <taxon>Canavalia</taxon>
    </lineage>
</organism>
<dbReference type="FunFam" id="3.40.50.1820:FF:000042">
    <property type="entry name" value="probable strigolactone esterase DAD2"/>
    <property type="match status" value="1"/>
</dbReference>
<dbReference type="PANTHER" id="PTHR43039">
    <property type="entry name" value="ESTERASE-RELATED"/>
    <property type="match status" value="1"/>
</dbReference>
<gene>
    <name evidence="4" type="ORF">VNO77_42770</name>
</gene>
<feature type="domain" description="AB hydrolase-1" evidence="3">
    <location>
        <begin position="21"/>
        <end position="253"/>
    </location>
</feature>
<evidence type="ECO:0000313" key="4">
    <source>
        <dbReference type="EMBL" id="KAK7304877.1"/>
    </source>
</evidence>
<dbReference type="InterPro" id="IPR029058">
    <property type="entry name" value="AB_hydrolase_fold"/>
</dbReference>
<protein>
    <recommendedName>
        <fullName evidence="3">AB hydrolase-1 domain-containing protein</fullName>
    </recommendedName>
</protein>
<keyword evidence="2" id="KW-0378">Hydrolase</keyword>
<dbReference type="Proteomes" id="UP001367508">
    <property type="component" value="Unassembled WGS sequence"/>
</dbReference>
<dbReference type="Pfam" id="PF12697">
    <property type="entry name" value="Abhydrolase_6"/>
    <property type="match status" value="1"/>
</dbReference>
<dbReference type="InterPro" id="IPR000073">
    <property type="entry name" value="AB_hydrolase_1"/>
</dbReference>
<keyword evidence="5" id="KW-1185">Reference proteome</keyword>
<reference evidence="4 5" key="1">
    <citation type="submission" date="2024-01" db="EMBL/GenBank/DDBJ databases">
        <title>The genomes of 5 underutilized Papilionoideae crops provide insights into root nodulation and disease resistanc.</title>
        <authorList>
            <person name="Jiang F."/>
        </authorList>
    </citation>
    <scope>NUCLEOTIDE SEQUENCE [LARGE SCALE GENOMIC DNA]</scope>
    <source>
        <strain evidence="4">LVBAO_FW01</strain>
        <tissue evidence="4">Leaves</tissue>
    </source>
</reference>
<comment type="similarity">
    <text evidence="1">Belongs to the AB hydrolase superfamily.</text>
</comment>
<proteinExistence type="inferred from homology"/>
<dbReference type="EMBL" id="JAYMYQ010000011">
    <property type="protein sequence ID" value="KAK7304877.1"/>
    <property type="molecule type" value="Genomic_DNA"/>
</dbReference>
<dbReference type="SUPFAM" id="SSF53474">
    <property type="entry name" value="alpha/beta-Hydrolases"/>
    <property type="match status" value="1"/>
</dbReference>
<dbReference type="Gene3D" id="3.40.50.1820">
    <property type="entry name" value="alpha/beta hydrolase"/>
    <property type="match status" value="1"/>
</dbReference>
<evidence type="ECO:0000259" key="3">
    <source>
        <dbReference type="Pfam" id="PF12697"/>
    </source>
</evidence>
<sequence>MKKSLSTALNARTIGSGKETIVLCHGFGTDQSIWDKIIPLLAENYTLVLFDWPFSGAVTDKSLYDHAKYTSYEPYADDLITLIEEMDLKCITFVGHSMSAMIGCIASTKKPELFKRLILVAASPRYINTEDYKGGFEKSDIEKLVSTIELQYENWVSAYAPIAVDPNDAISIDKFQNCLKNMGAEVAVSLAKAVFFSDYREMLEKVHIPCTIIQSSNDAAVPFSVGHYIEKKIKGVSTLEFIDMSGHFPQLNAHLKLIEILNDVVGFGTA</sequence>
<name>A0AAN9PPC4_CANGL</name>
<accession>A0AAN9PPC4</accession>
<evidence type="ECO:0000313" key="5">
    <source>
        <dbReference type="Proteomes" id="UP001367508"/>
    </source>
</evidence>
<dbReference type="AlphaFoldDB" id="A0AAN9PPC4"/>